<dbReference type="SMART" id="SM00324">
    <property type="entry name" value="RhoGAP"/>
    <property type="match status" value="1"/>
</dbReference>
<comment type="caution">
    <text evidence="7">The sequence shown here is derived from an EMBL/GenBank/DDBJ whole genome shotgun (WGS) entry which is preliminary data.</text>
</comment>
<evidence type="ECO:0000313" key="7">
    <source>
        <dbReference type="EMBL" id="KAK9411705.1"/>
    </source>
</evidence>
<dbReference type="CDD" id="cd04402">
    <property type="entry name" value="RhoGAP_ARHGAP20"/>
    <property type="match status" value="1"/>
</dbReference>
<dbReference type="GO" id="GO:0035023">
    <property type="term" value="P:regulation of Rho protein signal transduction"/>
    <property type="evidence" value="ECO:0007669"/>
    <property type="project" value="InterPro"/>
</dbReference>
<sequence length="547" mass="63249">MEALIEHSSEEDLKKRHLFMTCDNEDEPCHLIDRHRKRKNVISLPFIFRRSIHESESQGHPESELKPPLFDFPLSLVCDAEHTLPKSIQDILTILFQKGPLTEGIFRKAANEKARKELKEELNAGDNIALGKKSVYLLAVVFKDFLRSIPHKLLLTELYDEWMTALEKMNHQEKIEAVKEVASKLPQLNLHLLKHLLSLLHHINKNSKVNKMDSSNLAICFGPTMLSPNCDKSLPLEIQKELAEKVKSLVEFLINNCSDIFGEEIYSLLCRNTDNSLDMTEMSAPNQHRDSAYNSTDLEGECSLSDLQLKGSSHTSRPSSTELYSKQPRTQIPSALSLARFKTTMKKLERREGPINYGNLMYDRRVVRGNTYAMQLLSWSPEPAPAEIKKRYETHKKMLEQKERKKENEIHAPKIQDIENRSDVQTELYLEEILDRIIEVDMECQTDAFIKRLPSPVFIPQKTGVDVSTQIEEGELFNFDIEVKPMLQVLVGKTLEQALLEVMEEEDLSNLRAHQYAYQELRNAELAEVQRLEEKERRHREEKVELL</sequence>
<dbReference type="GO" id="GO:0007165">
    <property type="term" value="P:signal transduction"/>
    <property type="evidence" value="ECO:0007669"/>
    <property type="project" value="InterPro"/>
</dbReference>
<evidence type="ECO:0000256" key="5">
    <source>
        <dbReference type="ARBA" id="ARBA00077368"/>
    </source>
</evidence>
<keyword evidence="8" id="KW-1185">Reference proteome</keyword>
<dbReference type="GO" id="GO:0005096">
    <property type="term" value="F:GTPase activator activity"/>
    <property type="evidence" value="ECO:0007669"/>
    <property type="project" value="UniProtKB-KW"/>
</dbReference>
<dbReference type="PROSITE" id="PS50238">
    <property type="entry name" value="RHOGAP"/>
    <property type="match status" value="1"/>
</dbReference>
<evidence type="ECO:0000256" key="4">
    <source>
        <dbReference type="ARBA" id="ARBA00074142"/>
    </source>
</evidence>
<dbReference type="AlphaFoldDB" id="A0AAW1CD48"/>
<dbReference type="InterPro" id="IPR047886">
    <property type="entry name" value="ARHGAP20-like_RhoGAP"/>
</dbReference>
<dbReference type="PANTHER" id="PTHR23179">
    <property type="entry name" value="T-CELL ACTIVATION RHO GTPASE ACTIVATING PROTEIN-RELATED"/>
    <property type="match status" value="1"/>
</dbReference>
<evidence type="ECO:0000256" key="2">
    <source>
        <dbReference type="ARBA" id="ARBA00022553"/>
    </source>
</evidence>
<dbReference type="FunFam" id="1.10.555.10:FF:000036">
    <property type="entry name" value="T-cell activation Rho GTPase-activating protein"/>
    <property type="match status" value="1"/>
</dbReference>
<proteinExistence type="predicted"/>
<evidence type="ECO:0000313" key="8">
    <source>
        <dbReference type="Proteomes" id="UP001474421"/>
    </source>
</evidence>
<name>A0AAW1CD48_CROAD</name>
<protein>
    <recommendedName>
        <fullName evidence="4">T-cell activation Rho GTPase-activating protein</fullName>
    </recommendedName>
    <alternativeName>
        <fullName evidence="5">T-cell activation GTPase-activating protein</fullName>
    </alternativeName>
</protein>
<dbReference type="PANTHER" id="PTHR23179:SF26">
    <property type="entry name" value="T-CELL ACTIVATION RHO GTPASE-ACTIVATING PROTEIN"/>
    <property type="match status" value="1"/>
</dbReference>
<organism evidence="7 8">
    <name type="scientific">Crotalus adamanteus</name>
    <name type="common">Eastern diamondback rattlesnake</name>
    <dbReference type="NCBI Taxonomy" id="8729"/>
    <lineage>
        <taxon>Eukaryota</taxon>
        <taxon>Metazoa</taxon>
        <taxon>Chordata</taxon>
        <taxon>Craniata</taxon>
        <taxon>Vertebrata</taxon>
        <taxon>Euteleostomi</taxon>
        <taxon>Lepidosauria</taxon>
        <taxon>Squamata</taxon>
        <taxon>Bifurcata</taxon>
        <taxon>Unidentata</taxon>
        <taxon>Episquamata</taxon>
        <taxon>Toxicofera</taxon>
        <taxon>Serpentes</taxon>
        <taxon>Colubroidea</taxon>
        <taxon>Viperidae</taxon>
        <taxon>Crotalinae</taxon>
        <taxon>Crotalus</taxon>
    </lineage>
</organism>
<keyword evidence="1" id="KW-0343">GTPase activation</keyword>
<dbReference type="Pfam" id="PF06098">
    <property type="entry name" value="Radial_spoke_3"/>
    <property type="match status" value="1"/>
</dbReference>
<dbReference type="EMBL" id="JAOTOJ010000001">
    <property type="protein sequence ID" value="KAK9411705.1"/>
    <property type="molecule type" value="Genomic_DNA"/>
</dbReference>
<dbReference type="GO" id="GO:0005085">
    <property type="term" value="F:guanyl-nucleotide exchange factor activity"/>
    <property type="evidence" value="ECO:0007669"/>
    <property type="project" value="UniProtKB-KW"/>
</dbReference>
<feature type="domain" description="Rho-GAP" evidence="6">
    <location>
        <begin position="72"/>
        <end position="261"/>
    </location>
</feature>
<reference evidence="7 8" key="1">
    <citation type="journal article" date="2024" name="Proc. Natl. Acad. Sci. U.S.A.">
        <title>The genetic regulatory architecture and epigenomic basis for age-related changes in rattlesnake venom.</title>
        <authorList>
            <person name="Hogan M.P."/>
            <person name="Holding M.L."/>
            <person name="Nystrom G.S."/>
            <person name="Colston T.J."/>
            <person name="Bartlett D.A."/>
            <person name="Mason A.J."/>
            <person name="Ellsworth S.A."/>
            <person name="Rautsaw R.M."/>
            <person name="Lawrence K.C."/>
            <person name="Strickland J.L."/>
            <person name="He B."/>
            <person name="Fraser P."/>
            <person name="Margres M.J."/>
            <person name="Gilbert D.M."/>
            <person name="Gibbs H.L."/>
            <person name="Parkinson C.L."/>
            <person name="Rokyta D.R."/>
        </authorList>
    </citation>
    <scope>NUCLEOTIDE SEQUENCE [LARGE SCALE GENOMIC DNA]</scope>
    <source>
        <strain evidence="7">DRR0105</strain>
    </source>
</reference>
<accession>A0AAW1CD48</accession>
<evidence type="ECO:0000256" key="3">
    <source>
        <dbReference type="ARBA" id="ARBA00022658"/>
    </source>
</evidence>
<keyword evidence="3" id="KW-0344">Guanine-nucleotide releasing factor</keyword>
<dbReference type="InterPro" id="IPR000198">
    <property type="entry name" value="RhoGAP_dom"/>
</dbReference>
<dbReference type="SUPFAM" id="SSF48350">
    <property type="entry name" value="GTPase activation domain, GAP"/>
    <property type="match status" value="1"/>
</dbReference>
<gene>
    <name evidence="7" type="ORF">NXF25_002880</name>
</gene>
<keyword evidence="2" id="KW-0597">Phosphoprotein</keyword>
<evidence type="ECO:0000256" key="1">
    <source>
        <dbReference type="ARBA" id="ARBA00022468"/>
    </source>
</evidence>
<evidence type="ECO:0000259" key="6">
    <source>
        <dbReference type="PROSITE" id="PS50238"/>
    </source>
</evidence>
<dbReference type="Proteomes" id="UP001474421">
    <property type="component" value="Unassembled WGS sequence"/>
</dbReference>
<dbReference type="Pfam" id="PF00620">
    <property type="entry name" value="RhoGAP"/>
    <property type="match status" value="1"/>
</dbReference>
<dbReference type="InterPro" id="IPR008936">
    <property type="entry name" value="Rho_GTPase_activation_prot"/>
</dbReference>
<dbReference type="InterPro" id="IPR009290">
    <property type="entry name" value="Radial_spoke_3"/>
</dbReference>
<dbReference type="Gene3D" id="1.10.555.10">
    <property type="entry name" value="Rho GTPase activation protein"/>
    <property type="match status" value="1"/>
</dbReference>